<dbReference type="AlphaFoldDB" id="A0A9P5LD53"/>
<feature type="region of interest" description="Disordered" evidence="1">
    <location>
        <begin position="53"/>
        <end position="153"/>
    </location>
</feature>
<keyword evidence="2" id="KW-1133">Transmembrane helix</keyword>
<evidence type="ECO:0000313" key="4">
    <source>
        <dbReference type="Proteomes" id="UP000722485"/>
    </source>
</evidence>
<reference evidence="3" key="1">
    <citation type="submission" date="2020-03" db="EMBL/GenBank/DDBJ databases">
        <title>Draft Genome Sequence of Cylindrodendrum hubeiense.</title>
        <authorList>
            <person name="Buettner E."/>
            <person name="Kellner H."/>
        </authorList>
    </citation>
    <scope>NUCLEOTIDE SEQUENCE</scope>
    <source>
        <strain evidence="3">IHI 201604</strain>
    </source>
</reference>
<dbReference type="OrthoDB" id="4775599at2759"/>
<name>A0A9P5LD53_9HYPO</name>
<keyword evidence="2" id="KW-0812">Transmembrane</keyword>
<organism evidence="3 4">
    <name type="scientific">Cylindrodendrum hubeiense</name>
    <dbReference type="NCBI Taxonomy" id="595255"/>
    <lineage>
        <taxon>Eukaryota</taxon>
        <taxon>Fungi</taxon>
        <taxon>Dikarya</taxon>
        <taxon>Ascomycota</taxon>
        <taxon>Pezizomycotina</taxon>
        <taxon>Sordariomycetes</taxon>
        <taxon>Hypocreomycetidae</taxon>
        <taxon>Hypocreales</taxon>
        <taxon>Nectriaceae</taxon>
        <taxon>Cylindrodendrum</taxon>
    </lineage>
</organism>
<evidence type="ECO:0000313" key="3">
    <source>
        <dbReference type="EMBL" id="KAF7544418.1"/>
    </source>
</evidence>
<evidence type="ECO:0000256" key="1">
    <source>
        <dbReference type="SAM" id="MobiDB-lite"/>
    </source>
</evidence>
<keyword evidence="4" id="KW-1185">Reference proteome</keyword>
<keyword evidence="2" id="KW-0472">Membrane</keyword>
<proteinExistence type="predicted"/>
<dbReference type="Proteomes" id="UP000722485">
    <property type="component" value="Unassembled WGS sequence"/>
</dbReference>
<feature type="transmembrane region" description="Helical" evidence="2">
    <location>
        <begin position="26"/>
        <end position="48"/>
    </location>
</feature>
<accession>A0A9P5LD53</accession>
<dbReference type="EMBL" id="JAANBB010000305">
    <property type="protein sequence ID" value="KAF7544418.1"/>
    <property type="molecule type" value="Genomic_DNA"/>
</dbReference>
<feature type="compositionally biased region" description="Basic and acidic residues" evidence="1">
    <location>
        <begin position="111"/>
        <end position="128"/>
    </location>
</feature>
<evidence type="ECO:0000256" key="2">
    <source>
        <dbReference type="SAM" id="Phobius"/>
    </source>
</evidence>
<gene>
    <name evidence="3" type="ORF">G7Z17_g9973</name>
</gene>
<protein>
    <submittedName>
        <fullName evidence="3">Uncharacterized protein</fullName>
    </submittedName>
</protein>
<comment type="caution">
    <text evidence="3">The sequence shown here is derived from an EMBL/GenBank/DDBJ whole genome shotgun (WGS) entry which is preliminary data.</text>
</comment>
<sequence>MSTTAVPSETSSPDDSDFGSLSNKPFAWVLIPLGIFIFIGVAATIYQIRRRRRRRRRGTLQWPGGSSRQLLTPGGRVAALRARPDRRRTGLGTTRSEEGLNELGEAPPPYDGKKDGPQDDGTELRDLEAGEASPPDYPAEPAPAVTTESRRAV</sequence>